<dbReference type="EMBL" id="LHYG01000013">
    <property type="protein sequence ID" value="KXB06139.1"/>
    <property type="molecule type" value="Genomic_DNA"/>
</dbReference>
<evidence type="ECO:0000313" key="1">
    <source>
        <dbReference type="EMBL" id="KXB06139.1"/>
    </source>
</evidence>
<dbReference type="AlphaFoldDB" id="A0A133VI81"/>
<accession>A0A133VI81</accession>
<keyword evidence="2" id="KW-1185">Reference proteome</keyword>
<name>A0A133VI81_9EURY</name>
<comment type="caution">
    <text evidence="1">The sequence shown here is derived from an EMBL/GenBank/DDBJ whole genome shotgun (WGS) entry which is preliminary data.</text>
</comment>
<proteinExistence type="predicted"/>
<gene>
    <name evidence="1" type="ORF">AKJ53_01165</name>
</gene>
<reference evidence="1 2" key="1">
    <citation type="journal article" date="2016" name="Sci. Rep.">
        <title>Metabolic traits of an uncultured archaeal lineage -MSBL1- from brine pools of the Red Sea.</title>
        <authorList>
            <person name="Mwirichia R."/>
            <person name="Alam I."/>
            <person name="Rashid M."/>
            <person name="Vinu M."/>
            <person name="Ba-Alawi W."/>
            <person name="Anthony Kamau A."/>
            <person name="Kamanda Ngugi D."/>
            <person name="Goker M."/>
            <person name="Klenk H.P."/>
            <person name="Bajic V."/>
            <person name="Stingl U."/>
        </authorList>
    </citation>
    <scope>NUCLEOTIDE SEQUENCE [LARGE SCALE GENOMIC DNA]</scope>
    <source>
        <strain evidence="1">SCGC-AAA382F02</strain>
    </source>
</reference>
<organism evidence="1 2">
    <name type="scientific">candidate division MSBL1 archaeon SCGC-AAA382F02</name>
    <dbReference type="NCBI Taxonomy" id="1698282"/>
    <lineage>
        <taxon>Archaea</taxon>
        <taxon>Methanobacteriati</taxon>
        <taxon>Methanobacteriota</taxon>
        <taxon>candidate division MSBL1</taxon>
    </lineage>
</organism>
<evidence type="ECO:0000313" key="2">
    <source>
        <dbReference type="Proteomes" id="UP000070491"/>
    </source>
</evidence>
<dbReference type="Proteomes" id="UP000070491">
    <property type="component" value="Unassembled WGS sequence"/>
</dbReference>
<feature type="non-terminal residue" evidence="1">
    <location>
        <position position="1"/>
    </location>
</feature>
<protein>
    <submittedName>
        <fullName evidence="1">Uncharacterized protein</fullName>
    </submittedName>
</protein>
<sequence>IIGYGIVLIAYFNIQFLIHRKEPNPQELRKIRKAAEQKVVFSAEIIQQSNESATFIMFTLLYYYRQ</sequence>